<dbReference type="Pfam" id="PF10384">
    <property type="entry name" value="Scm3"/>
    <property type="match status" value="1"/>
</dbReference>
<feature type="region of interest" description="Disordered" evidence="1">
    <location>
        <begin position="87"/>
        <end position="230"/>
    </location>
</feature>
<keyword evidence="3" id="KW-1185">Reference proteome</keyword>
<dbReference type="GO" id="GO:0042393">
    <property type="term" value="F:histone binding"/>
    <property type="evidence" value="ECO:0007669"/>
    <property type="project" value="InterPro"/>
</dbReference>
<feature type="compositionally biased region" description="Acidic residues" evidence="1">
    <location>
        <begin position="114"/>
        <end position="158"/>
    </location>
</feature>
<comment type="caution">
    <text evidence="2">The sequence shown here is derived from an EMBL/GenBank/DDBJ whole genome shotgun (WGS) entry which is preliminary data.</text>
</comment>
<dbReference type="GO" id="GO:0005634">
    <property type="term" value="C:nucleus"/>
    <property type="evidence" value="ECO:0007669"/>
    <property type="project" value="InterPro"/>
</dbReference>
<evidence type="ECO:0000313" key="3">
    <source>
        <dbReference type="Proteomes" id="UP000186922"/>
    </source>
</evidence>
<feature type="compositionally biased region" description="Basic residues" evidence="1">
    <location>
        <begin position="1"/>
        <end position="21"/>
    </location>
</feature>
<accession>A0A1D1VCT7</accession>
<gene>
    <name evidence="2" type="primary">RvY_10461-1</name>
    <name evidence="2" type="synonym">RvY_10461.1</name>
    <name evidence="2" type="ORF">RvY_10461</name>
</gene>
<name>A0A1D1VCT7_RAMVA</name>
<dbReference type="AlphaFoldDB" id="A0A1D1VCT7"/>
<dbReference type="InterPro" id="IPR018465">
    <property type="entry name" value="Scm3/HJURP"/>
</dbReference>
<reference evidence="2 3" key="1">
    <citation type="journal article" date="2016" name="Nat. Commun.">
        <title>Extremotolerant tardigrade genome and improved radiotolerance of human cultured cells by tardigrade-unique protein.</title>
        <authorList>
            <person name="Hashimoto T."/>
            <person name="Horikawa D.D."/>
            <person name="Saito Y."/>
            <person name="Kuwahara H."/>
            <person name="Kozuka-Hata H."/>
            <person name="Shin-I T."/>
            <person name="Minakuchi Y."/>
            <person name="Ohishi K."/>
            <person name="Motoyama A."/>
            <person name="Aizu T."/>
            <person name="Enomoto A."/>
            <person name="Kondo K."/>
            <person name="Tanaka S."/>
            <person name="Hara Y."/>
            <person name="Koshikawa S."/>
            <person name="Sagara H."/>
            <person name="Miura T."/>
            <person name="Yokobori S."/>
            <person name="Miyagawa K."/>
            <person name="Suzuki Y."/>
            <person name="Kubo T."/>
            <person name="Oyama M."/>
            <person name="Kohara Y."/>
            <person name="Fujiyama A."/>
            <person name="Arakawa K."/>
            <person name="Katayama T."/>
            <person name="Toyoda A."/>
            <person name="Kunieda T."/>
        </authorList>
    </citation>
    <scope>NUCLEOTIDE SEQUENCE [LARGE SCALE GENOMIC DNA]</scope>
    <source>
        <strain evidence="2 3">YOKOZUNA-1</strain>
    </source>
</reference>
<organism evidence="2 3">
    <name type="scientific">Ramazzottius varieornatus</name>
    <name type="common">Water bear</name>
    <name type="synonym">Tardigrade</name>
    <dbReference type="NCBI Taxonomy" id="947166"/>
    <lineage>
        <taxon>Eukaryota</taxon>
        <taxon>Metazoa</taxon>
        <taxon>Ecdysozoa</taxon>
        <taxon>Tardigrada</taxon>
        <taxon>Eutardigrada</taxon>
        <taxon>Parachela</taxon>
        <taxon>Hypsibioidea</taxon>
        <taxon>Ramazzottiidae</taxon>
        <taxon>Ramazzottius</taxon>
    </lineage>
</organism>
<evidence type="ECO:0000313" key="2">
    <source>
        <dbReference type="EMBL" id="GAU99461.1"/>
    </source>
</evidence>
<protein>
    <submittedName>
        <fullName evidence="2">Uncharacterized protein</fullName>
    </submittedName>
</protein>
<evidence type="ECO:0000256" key="1">
    <source>
        <dbReference type="SAM" id="MobiDB-lite"/>
    </source>
</evidence>
<dbReference type="OrthoDB" id="2420608at2759"/>
<feature type="region of interest" description="Disordered" evidence="1">
    <location>
        <begin position="1"/>
        <end position="22"/>
    </location>
</feature>
<proteinExistence type="predicted"/>
<dbReference type="EMBL" id="BDGG01000005">
    <property type="protein sequence ID" value="GAU99461.1"/>
    <property type="molecule type" value="Genomic_DNA"/>
</dbReference>
<feature type="region of interest" description="Disordered" evidence="1">
    <location>
        <begin position="266"/>
        <end position="288"/>
    </location>
</feature>
<dbReference type="Proteomes" id="UP000186922">
    <property type="component" value="Unassembled WGS sequence"/>
</dbReference>
<sequence>MASRKAVPRRRPAPYIPRRHRLPEVTDEEFDDFVQDKRSFNGTQLAGRRVRQNLSVICAKYERSFEGECDEIDITTLTVKKDRGHLKTLPDKDASTFGMSLAIPNPIDPAFCEPPEDYDGKEEPNDEDIYDLEEEENEDDADDSDEDDDGDVFEEESGVEGHGGDSEMTELESESEEQHRGYVGAPQNRVSVGIGRKIAPTGTDNGYSCVDDRSSISGYSTPKRRESLGSVDLDRIRQRFASNPSSPRKDSLDPLAVYFGQRVNVRTPTKNSTPTKTRTSWLFASEPH</sequence>
<feature type="compositionally biased region" description="Polar residues" evidence="1">
    <location>
        <begin position="266"/>
        <end position="282"/>
    </location>
</feature>